<dbReference type="InterPro" id="IPR018357">
    <property type="entry name" value="Hexapep_transf_CS"/>
</dbReference>
<keyword evidence="11 18" id="KW-0573">Peptidoglycan synthesis</keyword>
<feature type="binding site" evidence="18">
    <location>
        <position position="352"/>
    </location>
    <ligand>
        <name>UDP-N-acetyl-alpha-D-glucosamine</name>
        <dbReference type="ChEBI" id="CHEBI:57705"/>
    </ligand>
</feature>
<accession>A0A1I5XCF6</accession>
<comment type="pathway">
    <text evidence="18">Nucleotide-sugar biosynthesis; UDP-N-acetyl-alpha-D-glucosamine biosynthesis; UDP-N-acetyl-alpha-D-glucosamine from N-acetyl-alpha-D-glucosamine 1-phosphate: step 1/1.</text>
</comment>
<dbReference type="EMBL" id="FOXR01000024">
    <property type="protein sequence ID" value="SFQ29337.1"/>
    <property type="molecule type" value="Genomic_DNA"/>
</dbReference>
<keyword evidence="8 18" id="KW-0677">Repeat</keyword>
<dbReference type="GO" id="GO:0000287">
    <property type="term" value="F:magnesium ion binding"/>
    <property type="evidence" value="ECO:0007669"/>
    <property type="project" value="UniProtKB-UniRule"/>
</dbReference>
<feature type="domain" description="MobA-like NTP transferase" evidence="19">
    <location>
        <begin position="8"/>
        <end position="132"/>
    </location>
</feature>
<feature type="region of interest" description="N-acetyltransferase" evidence="18">
    <location>
        <begin position="253"/>
        <end position="465"/>
    </location>
</feature>
<gene>
    <name evidence="18" type="primary">glmU</name>
    <name evidence="20" type="ORF">SAMN05444406_12417</name>
</gene>
<dbReference type="PANTHER" id="PTHR43584">
    <property type="entry name" value="NUCLEOTIDYL TRANSFERASE"/>
    <property type="match status" value="1"/>
</dbReference>
<feature type="region of interest" description="Pyrophosphorylase" evidence="18">
    <location>
        <begin position="1"/>
        <end position="231"/>
    </location>
</feature>
<dbReference type="Pfam" id="PF12804">
    <property type="entry name" value="NTP_transf_3"/>
    <property type="match status" value="1"/>
</dbReference>
<reference evidence="20 21" key="1">
    <citation type="submission" date="2016-10" db="EMBL/GenBank/DDBJ databases">
        <authorList>
            <person name="de Groot N.N."/>
        </authorList>
    </citation>
    <scope>NUCLEOTIDE SEQUENCE [LARGE SCALE GENOMIC DNA]</scope>
    <source>
        <strain evidence="20 21">DSM 20678</strain>
    </source>
</reference>
<dbReference type="NCBIfam" id="NF010934">
    <property type="entry name" value="PRK14354.1"/>
    <property type="match status" value="1"/>
</dbReference>
<dbReference type="InterPro" id="IPR029044">
    <property type="entry name" value="Nucleotide-diphossugar_trans"/>
</dbReference>
<comment type="pathway">
    <text evidence="18">Bacterial outer membrane biogenesis; LPS lipid A biosynthesis.</text>
</comment>
<dbReference type="NCBIfam" id="TIGR01173">
    <property type="entry name" value="glmU"/>
    <property type="match status" value="1"/>
</dbReference>
<dbReference type="Gene3D" id="3.90.550.10">
    <property type="entry name" value="Spore Coat Polysaccharide Biosynthesis Protein SpsA, Chain A"/>
    <property type="match status" value="1"/>
</dbReference>
<dbReference type="GO" id="GO:0005737">
    <property type="term" value="C:cytoplasm"/>
    <property type="evidence" value="ECO:0007669"/>
    <property type="project" value="UniProtKB-SubCell"/>
</dbReference>
<feature type="binding site" evidence="18">
    <location>
        <position position="156"/>
    </location>
    <ligand>
        <name>UDP-N-acetyl-alpha-D-glucosamine</name>
        <dbReference type="ChEBI" id="CHEBI:57705"/>
    </ligand>
</feature>
<dbReference type="GO" id="GO:0016020">
    <property type="term" value="C:membrane"/>
    <property type="evidence" value="ECO:0007669"/>
    <property type="project" value="GOC"/>
</dbReference>
<evidence type="ECO:0000313" key="21">
    <source>
        <dbReference type="Proteomes" id="UP000198577"/>
    </source>
</evidence>
<dbReference type="HAMAP" id="MF_01631">
    <property type="entry name" value="GlmU"/>
    <property type="match status" value="1"/>
</dbReference>
<dbReference type="GO" id="GO:0003977">
    <property type="term" value="F:UDP-N-acetylglucosamine diphosphorylase activity"/>
    <property type="evidence" value="ECO:0007669"/>
    <property type="project" value="UniProtKB-UniRule"/>
</dbReference>
<evidence type="ECO:0000256" key="8">
    <source>
        <dbReference type="ARBA" id="ARBA00022737"/>
    </source>
</evidence>
<dbReference type="UniPathway" id="UPA00973"/>
<evidence type="ECO:0000256" key="13">
    <source>
        <dbReference type="ARBA" id="ARBA00023315"/>
    </source>
</evidence>
<evidence type="ECO:0000256" key="1">
    <source>
        <dbReference type="ARBA" id="ARBA00004496"/>
    </source>
</evidence>
<dbReference type="RefSeq" id="WP_025748154.1">
    <property type="nucleotide sequence ID" value="NZ_FOXR01000024.1"/>
</dbReference>
<comment type="catalytic activity">
    <reaction evidence="15 18">
        <text>alpha-D-glucosamine 1-phosphate + acetyl-CoA = N-acetyl-alpha-D-glucosamine 1-phosphate + CoA + H(+)</text>
        <dbReference type="Rhea" id="RHEA:13725"/>
        <dbReference type="ChEBI" id="CHEBI:15378"/>
        <dbReference type="ChEBI" id="CHEBI:57287"/>
        <dbReference type="ChEBI" id="CHEBI:57288"/>
        <dbReference type="ChEBI" id="CHEBI:57776"/>
        <dbReference type="ChEBI" id="CHEBI:58516"/>
        <dbReference type="EC" id="2.3.1.157"/>
    </reaction>
</comment>
<comment type="cofactor">
    <cofactor evidence="18">
        <name>Mg(2+)</name>
        <dbReference type="ChEBI" id="CHEBI:18420"/>
    </cofactor>
    <text evidence="18">Binds 1 Mg(2+) ion per subunit.</text>
</comment>
<keyword evidence="12 18" id="KW-0511">Multifunctional enzyme</keyword>
<evidence type="ECO:0000256" key="14">
    <source>
        <dbReference type="ARBA" id="ARBA00023316"/>
    </source>
</evidence>
<keyword evidence="6 18" id="KW-0548">Nucleotidyltransferase</keyword>
<feature type="binding site" evidence="18">
    <location>
        <position position="367"/>
    </location>
    <ligand>
        <name>UDP-N-acetyl-alpha-D-glucosamine</name>
        <dbReference type="ChEBI" id="CHEBI:57705"/>
    </ligand>
</feature>
<evidence type="ECO:0000256" key="6">
    <source>
        <dbReference type="ARBA" id="ARBA00022695"/>
    </source>
</evidence>
<dbReference type="SUPFAM" id="SSF51161">
    <property type="entry name" value="Trimeric LpxA-like enzymes"/>
    <property type="match status" value="1"/>
</dbReference>
<feature type="binding site" evidence="18">
    <location>
        <position position="171"/>
    </location>
    <ligand>
        <name>UDP-N-acetyl-alpha-D-glucosamine</name>
        <dbReference type="ChEBI" id="CHEBI:57705"/>
    </ligand>
</feature>
<comment type="similarity">
    <text evidence="3 18">In the N-terminal section; belongs to the N-acetylglucosamine-1-phosphate uridyltransferase family.</text>
</comment>
<dbReference type="PANTHER" id="PTHR43584:SF3">
    <property type="entry name" value="BIFUNCTIONAL PROTEIN GLMU"/>
    <property type="match status" value="1"/>
</dbReference>
<name>A0A1I5XCF6_9FIRM</name>
<feature type="binding site" evidence="18">
    <location>
        <position position="74"/>
    </location>
    <ligand>
        <name>UDP-N-acetyl-alpha-D-glucosamine</name>
        <dbReference type="ChEBI" id="CHEBI:57705"/>
    </ligand>
</feature>
<dbReference type="InterPro" id="IPR005882">
    <property type="entry name" value="Bifunctional_GlmU"/>
</dbReference>
<feature type="binding site" evidence="18">
    <location>
        <position position="229"/>
    </location>
    <ligand>
        <name>UDP-N-acetyl-alpha-D-glucosamine</name>
        <dbReference type="ChEBI" id="CHEBI:57705"/>
    </ligand>
</feature>
<comment type="pathway">
    <text evidence="18">Nucleotide-sugar biosynthesis; UDP-N-acetyl-alpha-D-glucosamine biosynthesis; N-acetyl-alpha-D-glucosamine 1-phosphate from alpha-D-glucosamine 6-phosphate (route II): step 2/2.</text>
</comment>
<proteinExistence type="inferred from homology"/>
<dbReference type="Gene3D" id="2.160.10.10">
    <property type="entry name" value="Hexapeptide repeat proteins"/>
    <property type="match status" value="1"/>
</dbReference>
<feature type="binding site" evidence="18">
    <location>
        <position position="378"/>
    </location>
    <ligand>
        <name>UDP-N-acetyl-alpha-D-glucosamine</name>
        <dbReference type="ChEBI" id="CHEBI:57705"/>
    </ligand>
</feature>
<evidence type="ECO:0000256" key="18">
    <source>
        <dbReference type="HAMAP-Rule" id="MF_01631"/>
    </source>
</evidence>
<evidence type="ECO:0000256" key="15">
    <source>
        <dbReference type="ARBA" id="ARBA00048247"/>
    </source>
</evidence>
<comment type="subcellular location">
    <subcellularLocation>
        <location evidence="1 18">Cytoplasm</location>
    </subcellularLocation>
</comment>
<evidence type="ECO:0000256" key="11">
    <source>
        <dbReference type="ARBA" id="ARBA00022984"/>
    </source>
</evidence>
<dbReference type="UniPathway" id="UPA00113">
    <property type="reaction ID" value="UER00532"/>
</dbReference>
<feature type="binding site" evidence="18">
    <location>
        <position position="24"/>
    </location>
    <ligand>
        <name>UDP-N-acetyl-alpha-D-glucosamine</name>
        <dbReference type="ChEBI" id="CHEBI:57705"/>
    </ligand>
</feature>
<dbReference type="CDD" id="cd02540">
    <property type="entry name" value="GT2_GlmU_N_bac"/>
    <property type="match status" value="1"/>
</dbReference>
<dbReference type="STRING" id="937334.SAMN05444406_12417"/>
<dbReference type="GO" id="GO:0009245">
    <property type="term" value="P:lipid A biosynthetic process"/>
    <property type="evidence" value="ECO:0007669"/>
    <property type="project" value="UniProtKB-UniRule"/>
</dbReference>
<feature type="binding site" evidence="18">
    <location>
        <begin position="79"/>
        <end position="80"/>
    </location>
    <ligand>
        <name>UDP-N-acetyl-alpha-D-glucosamine</name>
        <dbReference type="ChEBI" id="CHEBI:57705"/>
    </ligand>
</feature>
<dbReference type="GO" id="GO:0071555">
    <property type="term" value="P:cell wall organization"/>
    <property type="evidence" value="ECO:0007669"/>
    <property type="project" value="UniProtKB-KW"/>
</dbReference>
<dbReference type="GO" id="GO:0019134">
    <property type="term" value="F:glucosamine-1-phosphate N-acetyltransferase activity"/>
    <property type="evidence" value="ECO:0007669"/>
    <property type="project" value="UniProtKB-UniRule"/>
</dbReference>
<dbReference type="CDD" id="cd03353">
    <property type="entry name" value="LbH_GlmU_C"/>
    <property type="match status" value="1"/>
</dbReference>
<keyword evidence="4 18" id="KW-0963">Cytoplasm</keyword>
<comment type="caution">
    <text evidence="18">Lacks conserved residue(s) required for the propagation of feature annotation.</text>
</comment>
<dbReference type="GO" id="GO:0006048">
    <property type="term" value="P:UDP-N-acetylglucosamine biosynthetic process"/>
    <property type="evidence" value="ECO:0007669"/>
    <property type="project" value="UniProtKB-UniPathway"/>
</dbReference>
<dbReference type="InterPro" id="IPR025877">
    <property type="entry name" value="MobA-like_NTP_Trfase"/>
</dbReference>
<feature type="binding site" evidence="18">
    <location>
        <position position="104"/>
    </location>
    <ligand>
        <name>Mg(2+)</name>
        <dbReference type="ChEBI" id="CHEBI:18420"/>
    </ligand>
</feature>
<comment type="catalytic activity">
    <reaction evidence="16 18">
        <text>N-acetyl-alpha-D-glucosamine 1-phosphate + UTP + H(+) = UDP-N-acetyl-alpha-D-glucosamine + diphosphate</text>
        <dbReference type="Rhea" id="RHEA:13509"/>
        <dbReference type="ChEBI" id="CHEBI:15378"/>
        <dbReference type="ChEBI" id="CHEBI:33019"/>
        <dbReference type="ChEBI" id="CHEBI:46398"/>
        <dbReference type="ChEBI" id="CHEBI:57705"/>
        <dbReference type="ChEBI" id="CHEBI:57776"/>
        <dbReference type="EC" id="2.7.7.23"/>
    </reaction>
</comment>
<evidence type="ECO:0000256" key="4">
    <source>
        <dbReference type="ARBA" id="ARBA00022490"/>
    </source>
</evidence>
<evidence type="ECO:0000256" key="9">
    <source>
        <dbReference type="ARBA" id="ARBA00022842"/>
    </source>
</evidence>
<feature type="active site" description="Proton acceptor" evidence="18">
    <location>
        <position position="364"/>
    </location>
</feature>
<evidence type="ECO:0000256" key="3">
    <source>
        <dbReference type="ARBA" id="ARBA00007947"/>
    </source>
</evidence>
<feature type="binding site" evidence="18">
    <location>
        <begin position="10"/>
        <end position="13"/>
    </location>
    <ligand>
        <name>UDP-N-acetyl-alpha-D-glucosamine</name>
        <dbReference type="ChEBI" id="CHEBI:57705"/>
    </ligand>
</feature>
<evidence type="ECO:0000256" key="7">
    <source>
        <dbReference type="ARBA" id="ARBA00022723"/>
    </source>
</evidence>
<evidence type="ECO:0000256" key="10">
    <source>
        <dbReference type="ARBA" id="ARBA00022960"/>
    </source>
</evidence>
<organism evidence="20 21">
    <name type="scientific">Caldicoprobacter faecalis</name>
    <dbReference type="NCBI Taxonomy" id="937334"/>
    <lineage>
        <taxon>Bacteria</taxon>
        <taxon>Bacillati</taxon>
        <taxon>Bacillota</taxon>
        <taxon>Clostridia</taxon>
        <taxon>Caldicoprobacterales</taxon>
        <taxon>Caldicoprobacteraceae</taxon>
        <taxon>Caldicoprobacter</taxon>
    </lineage>
</organism>
<keyword evidence="10 18" id="KW-0133">Cell shape</keyword>
<dbReference type="InterPro" id="IPR011004">
    <property type="entry name" value="Trimer_LpxA-like_sf"/>
</dbReference>
<protein>
    <recommendedName>
        <fullName evidence="18">Bifunctional protein GlmU</fullName>
    </recommendedName>
    <domain>
        <recommendedName>
            <fullName evidence="18">UDP-N-acetylglucosamine pyrophosphorylase</fullName>
            <ecNumber evidence="18">2.7.7.23</ecNumber>
        </recommendedName>
        <alternativeName>
            <fullName evidence="18">N-acetylglucosamine-1-phosphate uridyltransferase</fullName>
        </alternativeName>
    </domain>
    <domain>
        <recommendedName>
            <fullName evidence="18">Glucosamine-1-phosphate N-acetyltransferase</fullName>
            <ecNumber evidence="18">2.3.1.157</ecNumber>
        </recommendedName>
    </domain>
</protein>
<evidence type="ECO:0000256" key="17">
    <source>
        <dbReference type="ARBA" id="ARBA00049628"/>
    </source>
</evidence>
<feature type="binding site" evidence="18">
    <location>
        <position position="229"/>
    </location>
    <ligand>
        <name>Mg(2+)</name>
        <dbReference type="ChEBI" id="CHEBI:18420"/>
    </ligand>
</feature>
<evidence type="ECO:0000256" key="16">
    <source>
        <dbReference type="ARBA" id="ARBA00048493"/>
    </source>
</evidence>
<feature type="binding site" evidence="18">
    <location>
        <begin position="387"/>
        <end position="388"/>
    </location>
    <ligand>
        <name>acetyl-CoA</name>
        <dbReference type="ChEBI" id="CHEBI:57288"/>
    </ligand>
</feature>
<dbReference type="EC" id="2.7.7.23" evidence="18"/>
<keyword evidence="5 18" id="KW-0808">Transferase</keyword>
<comment type="function">
    <text evidence="17 18">Catalyzes the last two sequential reactions in the de novo biosynthetic pathway for UDP-N-acetylglucosamine (UDP-GlcNAc). The C-terminal domain catalyzes the transfer of acetyl group from acetyl coenzyme A to glucosamine-1-phosphate (GlcN-1-P) to produce N-acetylglucosamine-1-phosphate (GlcNAc-1-P), which is converted into UDP-GlcNAc by the transfer of uridine 5-monophosphate (from uridine 5-triphosphate), a reaction catalyzed by the N-terminal domain.</text>
</comment>
<evidence type="ECO:0000256" key="2">
    <source>
        <dbReference type="ARBA" id="ARBA00007707"/>
    </source>
</evidence>
<dbReference type="AlphaFoldDB" id="A0A1I5XCF6"/>
<comment type="similarity">
    <text evidence="2 18">In the C-terminal section; belongs to the transferase hexapeptide repeat family.</text>
</comment>
<dbReference type="GO" id="GO:0008360">
    <property type="term" value="P:regulation of cell shape"/>
    <property type="evidence" value="ECO:0007669"/>
    <property type="project" value="UniProtKB-KW"/>
</dbReference>
<dbReference type="GO" id="GO:0000902">
    <property type="term" value="P:cell morphogenesis"/>
    <property type="evidence" value="ECO:0007669"/>
    <property type="project" value="UniProtKB-UniRule"/>
</dbReference>
<dbReference type="InterPro" id="IPR038009">
    <property type="entry name" value="GlmU_C_LbH"/>
</dbReference>
<evidence type="ECO:0000256" key="12">
    <source>
        <dbReference type="ARBA" id="ARBA00023268"/>
    </source>
</evidence>
<dbReference type="OrthoDB" id="9775031at2"/>
<feature type="region of interest" description="Linker" evidence="18">
    <location>
        <begin position="232"/>
        <end position="252"/>
    </location>
</feature>
<keyword evidence="13 18" id="KW-0012">Acyltransferase</keyword>
<feature type="binding site" evidence="18">
    <location>
        <position position="334"/>
    </location>
    <ligand>
        <name>UDP-N-acetyl-alpha-D-glucosamine</name>
        <dbReference type="ChEBI" id="CHEBI:57705"/>
    </ligand>
</feature>
<evidence type="ECO:0000259" key="19">
    <source>
        <dbReference type="Pfam" id="PF12804"/>
    </source>
</evidence>
<feature type="binding site" evidence="18">
    <location>
        <position position="424"/>
    </location>
    <ligand>
        <name>acetyl-CoA</name>
        <dbReference type="ChEBI" id="CHEBI:57288"/>
    </ligand>
</feature>
<dbReference type="GO" id="GO:0009252">
    <property type="term" value="P:peptidoglycan biosynthetic process"/>
    <property type="evidence" value="ECO:0007669"/>
    <property type="project" value="UniProtKB-UniRule"/>
</dbReference>
<feature type="binding site" evidence="18">
    <location>
        <position position="441"/>
    </location>
    <ligand>
        <name>acetyl-CoA</name>
        <dbReference type="ChEBI" id="CHEBI:57288"/>
    </ligand>
</feature>
<dbReference type="InterPro" id="IPR050065">
    <property type="entry name" value="GlmU-like"/>
</dbReference>
<dbReference type="InterPro" id="IPR001451">
    <property type="entry name" value="Hexapep"/>
</dbReference>
<dbReference type="PROSITE" id="PS00101">
    <property type="entry name" value="HEXAPEP_TRANSFERASES"/>
    <property type="match status" value="1"/>
</dbReference>
<dbReference type="EC" id="2.3.1.157" evidence="18"/>
<keyword evidence="9 18" id="KW-0460">Magnesium</keyword>
<keyword evidence="14 18" id="KW-0961">Cell wall biogenesis/degradation</keyword>
<evidence type="ECO:0000313" key="20">
    <source>
        <dbReference type="EMBL" id="SFQ29337.1"/>
    </source>
</evidence>
<comment type="subunit">
    <text evidence="18">Homotrimer.</text>
</comment>
<keyword evidence="7 18" id="KW-0479">Metal-binding</keyword>
<feature type="binding site" evidence="18">
    <location>
        <position position="141"/>
    </location>
    <ligand>
        <name>UDP-N-acetyl-alpha-D-glucosamine</name>
        <dbReference type="ChEBI" id="CHEBI:57705"/>
    </ligand>
</feature>
<keyword evidence="21" id="KW-1185">Reference proteome</keyword>
<dbReference type="SUPFAM" id="SSF53448">
    <property type="entry name" value="Nucleotide-diphospho-sugar transferases"/>
    <property type="match status" value="1"/>
</dbReference>
<dbReference type="Pfam" id="PF00132">
    <property type="entry name" value="Hexapep"/>
    <property type="match status" value="1"/>
</dbReference>
<evidence type="ECO:0000256" key="5">
    <source>
        <dbReference type="ARBA" id="ARBA00022679"/>
    </source>
</evidence>
<dbReference type="Proteomes" id="UP000198577">
    <property type="component" value="Unassembled WGS sequence"/>
</dbReference>
<sequence length="465" mass="51118">MEKRTFSIVLAAGEGTRMKSKRPKVLHQVCGYPIIEYVVRAASEVSDDLPVVVVGHRAEEVKQYLGERVRYAYQAQQLGTGHAVMMAQPLLKEVEGYVVVLAGDAPLIRGCTLQRMVQHAVQGGYGAVVLSAVVDDPTGYGRIVRNDDGDLERIVEHRDATEEQRQIKEINSSIYCFDAQLLFSSLERLNNRNSQGEYYLTDVIEIMKCQGIKVGVLVAQDADEVLGINTRAQLAEVDRKMRLRINRSHMDRGVTIIDPEHTYIGPDVVIGFDTVVYPGNVLEGSTIIGEDCVLYPNNRIVNSVIGNGVQLQASVVLDSRIGDKTTVGPYAYLRPGSVIGNSVRIGDFVEIKNSTIGDGTKISHLTYVGDAEVGNDVNLGCGVVFVNYDGVKKHRTVVEDKAFIGCNVNLVAPVRVGQEAYIAAGSTITEDVPGKALAIARERQVNKEGWVERWRQKTQDMQSRS</sequence>